<evidence type="ECO:0000313" key="2">
    <source>
        <dbReference type="EMBL" id="EOA99204.1"/>
    </source>
</evidence>
<dbReference type="AlphaFoldDB" id="R0LCH7"/>
<organism evidence="2 3">
    <name type="scientific">Anas platyrhynchos</name>
    <name type="common">Mallard</name>
    <name type="synonym">Anas boschas</name>
    <dbReference type="NCBI Taxonomy" id="8839"/>
    <lineage>
        <taxon>Eukaryota</taxon>
        <taxon>Metazoa</taxon>
        <taxon>Chordata</taxon>
        <taxon>Craniata</taxon>
        <taxon>Vertebrata</taxon>
        <taxon>Euteleostomi</taxon>
        <taxon>Archelosauria</taxon>
        <taxon>Archosauria</taxon>
        <taxon>Dinosauria</taxon>
        <taxon>Saurischia</taxon>
        <taxon>Theropoda</taxon>
        <taxon>Coelurosauria</taxon>
        <taxon>Aves</taxon>
        <taxon>Neognathae</taxon>
        <taxon>Galloanserae</taxon>
        <taxon>Anseriformes</taxon>
        <taxon>Anatidae</taxon>
        <taxon>Anatinae</taxon>
        <taxon>Anas</taxon>
    </lineage>
</organism>
<feature type="region of interest" description="Disordered" evidence="1">
    <location>
        <begin position="135"/>
        <end position="173"/>
    </location>
</feature>
<protein>
    <submittedName>
        <fullName evidence="2">Uncharacterized protein</fullName>
    </submittedName>
</protein>
<accession>R0LCH7</accession>
<keyword evidence="3" id="KW-1185">Reference proteome</keyword>
<dbReference type="Proteomes" id="UP000296049">
    <property type="component" value="Unassembled WGS sequence"/>
</dbReference>
<dbReference type="EMBL" id="KB743359">
    <property type="protein sequence ID" value="EOA99204.1"/>
    <property type="molecule type" value="Genomic_DNA"/>
</dbReference>
<sequence>MSPVPSSDRVMLTVSCRGNQLQLSQAPCPGVIKPPKPTRGAEEEDADLTLAGCGLLLALLSVRLEAKPASQLPQKGDGSVTSPMAPGTARLRDVPLPISGLTGHGEDGIQTPRCSAGFWAASLCRTQLNSPREHAAAGNSSIAQIPNRTRGNKPSTSDSLDAEHEQCDKRSVGSGRVLTTSSLQVWVQIAFCKSCTTGGRMEMQSLPAATVRPHRIRPRLRSREESLMLELLLSRDPAAH</sequence>
<evidence type="ECO:0000313" key="3">
    <source>
        <dbReference type="Proteomes" id="UP000296049"/>
    </source>
</evidence>
<gene>
    <name evidence="2" type="ORF">Anapl_05726</name>
</gene>
<proteinExistence type="predicted"/>
<feature type="compositionally biased region" description="Polar residues" evidence="1">
    <location>
        <begin position="138"/>
        <end position="159"/>
    </location>
</feature>
<name>R0LCH7_ANAPL</name>
<evidence type="ECO:0000256" key="1">
    <source>
        <dbReference type="SAM" id="MobiDB-lite"/>
    </source>
</evidence>
<feature type="compositionally biased region" description="Basic and acidic residues" evidence="1">
    <location>
        <begin position="161"/>
        <end position="171"/>
    </location>
</feature>
<reference evidence="3" key="1">
    <citation type="journal article" date="2013" name="Nat. Genet.">
        <title>The duck genome and transcriptome provide insight into an avian influenza virus reservoir species.</title>
        <authorList>
            <person name="Huang Y."/>
            <person name="Li Y."/>
            <person name="Burt D.W."/>
            <person name="Chen H."/>
            <person name="Zhang Y."/>
            <person name="Qian W."/>
            <person name="Kim H."/>
            <person name="Gan S."/>
            <person name="Zhao Y."/>
            <person name="Li J."/>
            <person name="Yi K."/>
            <person name="Feng H."/>
            <person name="Zhu P."/>
            <person name="Li B."/>
            <person name="Liu Q."/>
            <person name="Fairley S."/>
            <person name="Magor K.E."/>
            <person name="Du Z."/>
            <person name="Hu X."/>
            <person name="Goodman L."/>
            <person name="Tafer H."/>
            <person name="Vignal A."/>
            <person name="Lee T."/>
            <person name="Kim K.W."/>
            <person name="Sheng Z."/>
            <person name="An Y."/>
            <person name="Searle S."/>
            <person name="Herrero J."/>
            <person name="Groenen M.A."/>
            <person name="Crooijmans R.P."/>
            <person name="Faraut T."/>
            <person name="Cai Q."/>
            <person name="Webster R.G."/>
            <person name="Aldridge J.R."/>
            <person name="Warren W.C."/>
            <person name="Bartschat S."/>
            <person name="Kehr S."/>
            <person name="Marz M."/>
            <person name="Stadler P.F."/>
            <person name="Smith J."/>
            <person name="Kraus R.H."/>
            <person name="Zhao Y."/>
            <person name="Ren L."/>
            <person name="Fei J."/>
            <person name="Morisson M."/>
            <person name="Kaiser P."/>
            <person name="Griffin D.K."/>
            <person name="Rao M."/>
            <person name="Pitel F."/>
            <person name="Wang J."/>
            <person name="Li N."/>
        </authorList>
    </citation>
    <scope>NUCLEOTIDE SEQUENCE [LARGE SCALE GENOMIC DNA]</scope>
</reference>